<dbReference type="InterPro" id="IPR013945">
    <property type="entry name" value="Pkr1"/>
</dbReference>
<accession>A0ABQ0DUR4</accession>
<comment type="caution">
    <text evidence="3">The sequence shown here is derived from an EMBL/GenBank/DDBJ whole genome shotgun (WGS) entry which is preliminary data.</text>
</comment>
<name>A0ABQ0DUR4_9EUKA</name>
<dbReference type="Pfam" id="PF08636">
    <property type="entry name" value="Pkr1"/>
    <property type="match status" value="1"/>
</dbReference>
<feature type="region of interest" description="Disordered" evidence="1">
    <location>
        <begin position="82"/>
        <end position="113"/>
    </location>
</feature>
<dbReference type="PANTHER" id="PTHR28251">
    <property type="entry name" value="V-TYPE ATPASE ASSEMBLY FACTOR PKR1"/>
    <property type="match status" value="1"/>
</dbReference>
<evidence type="ECO:0000256" key="1">
    <source>
        <dbReference type="SAM" id="MobiDB-lite"/>
    </source>
</evidence>
<protein>
    <submittedName>
        <fullName evidence="3">Uncharacterized protein</fullName>
    </submittedName>
</protein>
<keyword evidence="2" id="KW-1133">Transmembrane helix</keyword>
<sequence>MNFIQNLFEDIINQRVSSSSRLTVHVSFAAALFFEIYFFFTIPSASIHFVVLMFLTCGAYGAICWVFYQLDTNPELCEALKKAKEEQQKEENKEESPLNKNDELSEETKEKRD</sequence>
<feature type="transmembrane region" description="Helical" evidence="2">
    <location>
        <begin position="47"/>
        <end position="68"/>
    </location>
</feature>
<dbReference type="Proteomes" id="UP001628156">
    <property type="component" value="Unassembled WGS sequence"/>
</dbReference>
<keyword evidence="4" id="KW-1185">Reference proteome</keyword>
<feature type="transmembrane region" description="Helical" evidence="2">
    <location>
        <begin position="22"/>
        <end position="40"/>
    </location>
</feature>
<keyword evidence="2" id="KW-0472">Membrane</keyword>
<gene>
    <name evidence="3" type="ORF">ENUP19_0298G0045</name>
</gene>
<dbReference type="EMBL" id="BAAFRS010000298">
    <property type="protein sequence ID" value="GAB1226590.1"/>
    <property type="molecule type" value="Genomic_DNA"/>
</dbReference>
<evidence type="ECO:0000256" key="2">
    <source>
        <dbReference type="SAM" id="Phobius"/>
    </source>
</evidence>
<evidence type="ECO:0000313" key="3">
    <source>
        <dbReference type="EMBL" id="GAB1226590.1"/>
    </source>
</evidence>
<keyword evidence="2" id="KW-0812">Transmembrane</keyword>
<organism evidence="3 4">
    <name type="scientific">Entamoeba nuttalli</name>
    <dbReference type="NCBI Taxonomy" id="412467"/>
    <lineage>
        <taxon>Eukaryota</taxon>
        <taxon>Amoebozoa</taxon>
        <taxon>Evosea</taxon>
        <taxon>Archamoebae</taxon>
        <taxon>Mastigamoebida</taxon>
        <taxon>Entamoebidae</taxon>
        <taxon>Entamoeba</taxon>
    </lineage>
</organism>
<evidence type="ECO:0000313" key="4">
    <source>
        <dbReference type="Proteomes" id="UP001628156"/>
    </source>
</evidence>
<reference evidence="3 4" key="1">
    <citation type="journal article" date="2019" name="PLoS Negl. Trop. Dis.">
        <title>Whole genome sequencing of Entamoeba nuttalli reveals mammalian host-related molecular signatures and a novel octapeptide-repeat surface protein.</title>
        <authorList>
            <person name="Tanaka M."/>
            <person name="Makiuchi T."/>
            <person name="Komiyama T."/>
            <person name="Shiina T."/>
            <person name="Osaki K."/>
            <person name="Tachibana H."/>
        </authorList>
    </citation>
    <scope>NUCLEOTIDE SEQUENCE [LARGE SCALE GENOMIC DNA]</scope>
    <source>
        <strain evidence="3 4">P19-061405</strain>
    </source>
</reference>
<dbReference type="PANTHER" id="PTHR28251:SF1">
    <property type="entry name" value="V-TYPE ATPASE ASSEMBLY FACTOR PKR1"/>
    <property type="match status" value="1"/>
</dbReference>
<proteinExistence type="predicted"/>